<dbReference type="PANTHER" id="PTHR37471:SF1">
    <property type="entry name" value="AB HYDROLASE-1 DOMAIN-CONTAINING PROTEIN"/>
    <property type="match status" value="1"/>
</dbReference>
<dbReference type="Gene3D" id="3.40.50.1820">
    <property type="entry name" value="alpha/beta hydrolase"/>
    <property type="match status" value="1"/>
</dbReference>
<dbReference type="EMBL" id="KV417734">
    <property type="protein sequence ID" value="KZP07992.1"/>
    <property type="molecule type" value="Genomic_DNA"/>
</dbReference>
<sequence>MIGKTLHEYIGIRLAITAIRLVAPLSLLYIALSLAQRRVLVSPWLAAYAALEASFYLLVYLPRDHYLQKVSLSLFAPAAHPPPIDFAARQALFKRCKSYLVGHAYPTGWFTRPDFKREDVVHWTLWALFYSDTALPEWEEEIDGYVADIEKILGRELERGESDASLPEKSGSMRLTFDPVHTLHRPFAWYMTVGVVDAISSLSLLRAGFTHYATPKWFTAFPFRPLTVFSKRSAHSELSYAYRPHRSSTKLPIVFLHGIGIGTWPYLPFFADLIKQDPDVGILVIEILPISMHITRPVLPSAEFVEAFTSILDSLAPGSSFKSSDTSSSSNSDETSPLVPAQPFARFVLASHSYGTVMSAWILHNDALKARVAATAFIDPIPFLLHLPALAYNFVYRRPSTANEWQLWYFASRDADVGRTLGRHFFWAENVLWKDELEDMEEGVGGGGRGRGMRTGVVLSGDDQVVDAEEVRKYLTGSEVPAARWVAPARTPLGQDGAPGEGEGGKMEVLFYPGLDHATVFDTHARREAVVEMLGRFVRLE</sequence>
<evidence type="ECO:0000256" key="1">
    <source>
        <dbReference type="SAM" id="MobiDB-lite"/>
    </source>
</evidence>
<dbReference type="Proteomes" id="UP000076532">
    <property type="component" value="Unassembled WGS sequence"/>
</dbReference>
<organism evidence="3 4">
    <name type="scientific">Athelia psychrophila</name>
    <dbReference type="NCBI Taxonomy" id="1759441"/>
    <lineage>
        <taxon>Eukaryota</taxon>
        <taxon>Fungi</taxon>
        <taxon>Dikarya</taxon>
        <taxon>Basidiomycota</taxon>
        <taxon>Agaricomycotina</taxon>
        <taxon>Agaricomycetes</taxon>
        <taxon>Agaricomycetidae</taxon>
        <taxon>Atheliales</taxon>
        <taxon>Atheliaceae</taxon>
        <taxon>Athelia</taxon>
    </lineage>
</organism>
<dbReference type="STRING" id="436010.A0A165WX44"/>
<keyword evidence="2" id="KW-1133">Transmembrane helix</keyword>
<dbReference type="SUPFAM" id="SSF53474">
    <property type="entry name" value="alpha/beta-Hydrolases"/>
    <property type="match status" value="1"/>
</dbReference>
<evidence type="ECO:0000256" key="2">
    <source>
        <dbReference type="SAM" id="Phobius"/>
    </source>
</evidence>
<feature type="compositionally biased region" description="Low complexity" evidence="1">
    <location>
        <begin position="319"/>
        <end position="336"/>
    </location>
</feature>
<name>A0A165WX44_9AGAM</name>
<dbReference type="PANTHER" id="PTHR37471">
    <property type="entry name" value="UNNAMED PRODUCT"/>
    <property type="match status" value="1"/>
</dbReference>
<feature type="transmembrane region" description="Helical" evidence="2">
    <location>
        <begin position="12"/>
        <end position="32"/>
    </location>
</feature>
<dbReference type="OrthoDB" id="6431331at2759"/>
<protein>
    <recommendedName>
        <fullName evidence="5">AB hydrolase-1 domain-containing protein</fullName>
    </recommendedName>
</protein>
<keyword evidence="4" id="KW-1185">Reference proteome</keyword>
<keyword evidence="2" id="KW-0812">Transmembrane</keyword>
<dbReference type="InterPro" id="IPR029058">
    <property type="entry name" value="AB_hydrolase_fold"/>
</dbReference>
<feature type="transmembrane region" description="Helical" evidence="2">
    <location>
        <begin position="44"/>
        <end position="61"/>
    </location>
</feature>
<feature type="region of interest" description="Disordered" evidence="1">
    <location>
        <begin position="318"/>
        <end position="338"/>
    </location>
</feature>
<proteinExistence type="predicted"/>
<evidence type="ECO:0008006" key="5">
    <source>
        <dbReference type="Google" id="ProtNLM"/>
    </source>
</evidence>
<gene>
    <name evidence="3" type="ORF">FIBSPDRAFT_922742</name>
</gene>
<reference evidence="3 4" key="1">
    <citation type="journal article" date="2016" name="Mol. Biol. Evol.">
        <title>Comparative Genomics of Early-Diverging Mushroom-Forming Fungi Provides Insights into the Origins of Lignocellulose Decay Capabilities.</title>
        <authorList>
            <person name="Nagy L.G."/>
            <person name="Riley R."/>
            <person name="Tritt A."/>
            <person name="Adam C."/>
            <person name="Daum C."/>
            <person name="Floudas D."/>
            <person name="Sun H."/>
            <person name="Yadav J.S."/>
            <person name="Pangilinan J."/>
            <person name="Larsson K.H."/>
            <person name="Matsuura K."/>
            <person name="Barry K."/>
            <person name="Labutti K."/>
            <person name="Kuo R."/>
            <person name="Ohm R.A."/>
            <person name="Bhattacharya S.S."/>
            <person name="Shirouzu T."/>
            <person name="Yoshinaga Y."/>
            <person name="Martin F.M."/>
            <person name="Grigoriev I.V."/>
            <person name="Hibbett D.S."/>
        </authorList>
    </citation>
    <scope>NUCLEOTIDE SEQUENCE [LARGE SCALE GENOMIC DNA]</scope>
    <source>
        <strain evidence="3 4">CBS 109695</strain>
    </source>
</reference>
<dbReference type="AlphaFoldDB" id="A0A165WX44"/>
<evidence type="ECO:0000313" key="4">
    <source>
        <dbReference type="Proteomes" id="UP000076532"/>
    </source>
</evidence>
<keyword evidence="2" id="KW-0472">Membrane</keyword>
<accession>A0A165WX44</accession>
<evidence type="ECO:0000313" key="3">
    <source>
        <dbReference type="EMBL" id="KZP07992.1"/>
    </source>
</evidence>